<dbReference type="InterPro" id="IPR024466">
    <property type="entry name" value="CHP02679_N"/>
</dbReference>
<dbReference type="Pfam" id="PF11796">
    <property type="entry name" value="DUF3323"/>
    <property type="match status" value="1"/>
</dbReference>
<name>A0A4S8Q9R5_9ACTN</name>
<accession>A0A4S8Q9R5</accession>
<dbReference type="NCBIfam" id="TIGR02679">
    <property type="entry name" value="TIGR02679 family protein"/>
    <property type="match status" value="1"/>
</dbReference>
<dbReference type="Proteomes" id="UP000308760">
    <property type="component" value="Unassembled WGS sequence"/>
</dbReference>
<organism evidence="4 5">
    <name type="scientific">Glycomyces buryatensis</name>
    <dbReference type="NCBI Taxonomy" id="2570927"/>
    <lineage>
        <taxon>Bacteria</taxon>
        <taxon>Bacillati</taxon>
        <taxon>Actinomycetota</taxon>
        <taxon>Actinomycetes</taxon>
        <taxon>Glycomycetales</taxon>
        <taxon>Glycomycetaceae</taxon>
        <taxon>Glycomyces</taxon>
    </lineage>
</organism>
<reference evidence="4 5" key="2">
    <citation type="submission" date="2019-05" db="EMBL/GenBank/DDBJ databases">
        <title>Glycomyces buryatensis sp. nov.</title>
        <authorList>
            <person name="Nikitina E."/>
        </authorList>
    </citation>
    <scope>NUCLEOTIDE SEQUENCE [LARGE SCALE GENOMIC DNA]</scope>
    <source>
        <strain evidence="4 5">18</strain>
    </source>
</reference>
<comment type="caution">
    <text evidence="4">The sequence shown here is derived from an EMBL/GenBank/DDBJ whole genome shotgun (WGS) entry which is preliminary data.</text>
</comment>
<feature type="region of interest" description="Disordered" evidence="1">
    <location>
        <begin position="476"/>
        <end position="508"/>
    </location>
</feature>
<reference evidence="5" key="1">
    <citation type="submission" date="2019-04" db="EMBL/GenBank/DDBJ databases">
        <title>Nocardioides xinjiangensis sp. nov.</title>
        <authorList>
            <person name="Liu S."/>
        </authorList>
    </citation>
    <scope>NUCLEOTIDE SEQUENCE [LARGE SCALE GENOMIC DNA]</scope>
    <source>
        <strain evidence="5">18</strain>
    </source>
</reference>
<keyword evidence="5" id="KW-1185">Reference proteome</keyword>
<dbReference type="OrthoDB" id="8188786at2"/>
<dbReference type="InterPro" id="IPR024465">
    <property type="entry name" value="DUF2399"/>
</dbReference>
<feature type="domain" description="Conserved hypothetical protein CHP02679 N terminus" evidence="3">
    <location>
        <begin position="27"/>
        <end position="225"/>
    </location>
</feature>
<sequence>MNRPIDSPGWMRILTSARAGIERGSRTISISDPTETERRLLIGVTGKHRDTDVARIRVALADLDAYFTVAHGMDLTETITSVTGAAPRDRRAEAEIRQIAVAVIRTAAERSRHHGSLWYDAWLDKLTTSGGLTRLVTEGRNLTDICTALDALPADDEPLPAFAERVLGDTKALANGRTRSLLMSALAAWSGMTPPRGAEAERDLLEWAGVVPDDLASQVLVLNVPAEGGLVGRWLTEAAAVGIPMRITLHQLRLAPLVVDARELFVTENPAILREAARALGPDCPPLICTEGFPSAAAHRLLAAGDTANIHWRNDFDWTGLRICATALQRYPRATPWRMSAGDYRETEAGIELNGSEAACPWDDELTDAMRTRGRAVMEERLMPRLLADLADRAALRLLDVVLRITPACELEEFKLADYRPSRLVKAEPVRFSGTVRRHFDEPVEDRICQVVGVGGGVDERLRSLLIERGRQWDSRSLRVEDDPPTDPSPPPLPPPPVGVARRAADAEEPHGRFGTEYFLIEPPPGPDLVADRSLYFIPAVTEQG</sequence>
<feature type="compositionally biased region" description="Pro residues" evidence="1">
    <location>
        <begin position="486"/>
        <end position="498"/>
    </location>
</feature>
<protein>
    <submittedName>
        <fullName evidence="4">TIGR02679 family protein</fullName>
    </submittedName>
</protein>
<evidence type="ECO:0000313" key="4">
    <source>
        <dbReference type="EMBL" id="THV41177.1"/>
    </source>
</evidence>
<evidence type="ECO:0000256" key="1">
    <source>
        <dbReference type="SAM" id="MobiDB-lite"/>
    </source>
</evidence>
<proteinExistence type="predicted"/>
<gene>
    <name evidence="4" type="ORF">FAB82_13075</name>
</gene>
<dbReference type="Pfam" id="PF09664">
    <property type="entry name" value="DUF2399"/>
    <property type="match status" value="1"/>
</dbReference>
<feature type="domain" description="DUF2399" evidence="2">
    <location>
        <begin position="250"/>
        <end position="390"/>
    </location>
</feature>
<evidence type="ECO:0000259" key="3">
    <source>
        <dbReference type="Pfam" id="PF11796"/>
    </source>
</evidence>
<dbReference type="AlphaFoldDB" id="A0A4S8Q9R5"/>
<evidence type="ECO:0000313" key="5">
    <source>
        <dbReference type="Proteomes" id="UP000308760"/>
    </source>
</evidence>
<dbReference type="EMBL" id="STGY01000051">
    <property type="protein sequence ID" value="THV41177.1"/>
    <property type="molecule type" value="Genomic_DNA"/>
</dbReference>
<evidence type="ECO:0000259" key="2">
    <source>
        <dbReference type="Pfam" id="PF09664"/>
    </source>
</evidence>
<dbReference type="InterPro" id="IPR013495">
    <property type="entry name" value="CHP02679"/>
</dbReference>